<dbReference type="EMBL" id="JACEIK010007970">
    <property type="protein sequence ID" value="MCE3050886.1"/>
    <property type="molecule type" value="Genomic_DNA"/>
</dbReference>
<organism evidence="1 2">
    <name type="scientific">Datura stramonium</name>
    <name type="common">Jimsonweed</name>
    <name type="synonym">Common thornapple</name>
    <dbReference type="NCBI Taxonomy" id="4076"/>
    <lineage>
        <taxon>Eukaryota</taxon>
        <taxon>Viridiplantae</taxon>
        <taxon>Streptophyta</taxon>
        <taxon>Embryophyta</taxon>
        <taxon>Tracheophyta</taxon>
        <taxon>Spermatophyta</taxon>
        <taxon>Magnoliopsida</taxon>
        <taxon>eudicotyledons</taxon>
        <taxon>Gunneridae</taxon>
        <taxon>Pentapetalae</taxon>
        <taxon>asterids</taxon>
        <taxon>lamiids</taxon>
        <taxon>Solanales</taxon>
        <taxon>Solanaceae</taxon>
        <taxon>Solanoideae</taxon>
        <taxon>Datureae</taxon>
        <taxon>Datura</taxon>
    </lineage>
</organism>
<proteinExistence type="predicted"/>
<sequence>MDLQDLESPLIGETVKEEGPLLLTGDICHVCGCHLGELSLSCASMATSFATVTGLSLLAKKAADRG</sequence>
<comment type="caution">
    <text evidence="1">The sequence shown here is derived from an EMBL/GenBank/DDBJ whole genome shotgun (WGS) entry which is preliminary data.</text>
</comment>
<gene>
    <name evidence="1" type="ORF">HAX54_048353</name>
</gene>
<evidence type="ECO:0000313" key="2">
    <source>
        <dbReference type="Proteomes" id="UP000823775"/>
    </source>
</evidence>
<keyword evidence="2" id="KW-1185">Reference proteome</keyword>
<name>A0ABS8WJ99_DATST</name>
<dbReference type="Proteomes" id="UP000823775">
    <property type="component" value="Unassembled WGS sequence"/>
</dbReference>
<reference evidence="1 2" key="1">
    <citation type="journal article" date="2021" name="BMC Genomics">
        <title>Datura genome reveals duplications of psychoactive alkaloid biosynthetic genes and high mutation rate following tissue culture.</title>
        <authorList>
            <person name="Rajewski A."/>
            <person name="Carter-House D."/>
            <person name="Stajich J."/>
            <person name="Litt A."/>
        </authorList>
    </citation>
    <scope>NUCLEOTIDE SEQUENCE [LARGE SCALE GENOMIC DNA]</scope>
    <source>
        <strain evidence="1">AR-01</strain>
    </source>
</reference>
<accession>A0ABS8WJ99</accession>
<protein>
    <submittedName>
        <fullName evidence="1">Uncharacterized protein</fullName>
    </submittedName>
</protein>
<evidence type="ECO:0000313" key="1">
    <source>
        <dbReference type="EMBL" id="MCE3050886.1"/>
    </source>
</evidence>